<dbReference type="Pfam" id="PF18893">
    <property type="entry name" value="DUF5652"/>
    <property type="match status" value="1"/>
</dbReference>
<name>A0A1G2PFR3_9BACT</name>
<gene>
    <name evidence="3" type="ORF">A2828_01135</name>
</gene>
<dbReference type="InterPro" id="IPR043712">
    <property type="entry name" value="DUF5652"/>
</dbReference>
<feature type="transmembrane region" description="Helical" evidence="1">
    <location>
        <begin position="31"/>
        <end position="53"/>
    </location>
</feature>
<dbReference type="EMBL" id="MHSR01000015">
    <property type="protein sequence ID" value="OHA46471.1"/>
    <property type="molecule type" value="Genomic_DNA"/>
</dbReference>
<keyword evidence="1" id="KW-1133">Transmembrane helix</keyword>
<evidence type="ECO:0000313" key="4">
    <source>
        <dbReference type="Proteomes" id="UP000178869"/>
    </source>
</evidence>
<evidence type="ECO:0000313" key="3">
    <source>
        <dbReference type="EMBL" id="OHA46471.1"/>
    </source>
</evidence>
<proteinExistence type="predicted"/>
<protein>
    <recommendedName>
        <fullName evidence="2">DUF5652 domain-containing protein</fullName>
    </recommendedName>
</protein>
<sequence>MFAGLIVALLIIWSLIWKGMALWKAARSGQKAWFVALLLLNTAGILEILYIYIFSKRTKGLTQ</sequence>
<evidence type="ECO:0000259" key="2">
    <source>
        <dbReference type="Pfam" id="PF18893"/>
    </source>
</evidence>
<comment type="caution">
    <text evidence="3">The sequence shown here is derived from an EMBL/GenBank/DDBJ whole genome shotgun (WGS) entry which is preliminary data.</text>
</comment>
<feature type="domain" description="DUF5652" evidence="2">
    <location>
        <begin position="6"/>
        <end position="59"/>
    </location>
</feature>
<accession>A0A1G2PFR3</accession>
<dbReference type="Proteomes" id="UP000178869">
    <property type="component" value="Unassembled WGS sequence"/>
</dbReference>
<organism evidence="3 4">
    <name type="scientific">Candidatus Terrybacteria bacterium RIFCSPHIGHO2_01_FULL_43_35</name>
    <dbReference type="NCBI Taxonomy" id="1802361"/>
    <lineage>
        <taxon>Bacteria</taxon>
        <taxon>Candidatus Terryibacteriota</taxon>
    </lineage>
</organism>
<dbReference type="AlphaFoldDB" id="A0A1G2PFR3"/>
<keyword evidence="1" id="KW-0812">Transmembrane</keyword>
<keyword evidence="1" id="KW-0472">Membrane</keyword>
<reference evidence="3 4" key="1">
    <citation type="journal article" date="2016" name="Nat. Commun.">
        <title>Thousands of microbial genomes shed light on interconnected biogeochemical processes in an aquifer system.</title>
        <authorList>
            <person name="Anantharaman K."/>
            <person name="Brown C.T."/>
            <person name="Hug L.A."/>
            <person name="Sharon I."/>
            <person name="Castelle C.J."/>
            <person name="Probst A.J."/>
            <person name="Thomas B.C."/>
            <person name="Singh A."/>
            <person name="Wilkins M.J."/>
            <person name="Karaoz U."/>
            <person name="Brodie E.L."/>
            <person name="Williams K.H."/>
            <person name="Hubbard S.S."/>
            <person name="Banfield J.F."/>
        </authorList>
    </citation>
    <scope>NUCLEOTIDE SEQUENCE [LARGE SCALE GENOMIC DNA]</scope>
</reference>
<evidence type="ECO:0000256" key="1">
    <source>
        <dbReference type="SAM" id="Phobius"/>
    </source>
</evidence>